<dbReference type="GO" id="GO:0015074">
    <property type="term" value="P:DNA integration"/>
    <property type="evidence" value="ECO:0007669"/>
    <property type="project" value="TreeGrafter"/>
</dbReference>
<proteinExistence type="predicted"/>
<dbReference type="InterPro" id="IPR052709">
    <property type="entry name" value="Transposase-MT_Hybrid"/>
</dbReference>
<dbReference type="GO" id="GO:0005634">
    <property type="term" value="C:nucleus"/>
    <property type="evidence" value="ECO:0007669"/>
    <property type="project" value="TreeGrafter"/>
</dbReference>
<dbReference type="GO" id="GO:0000793">
    <property type="term" value="C:condensed chromosome"/>
    <property type="evidence" value="ECO:0007669"/>
    <property type="project" value="TreeGrafter"/>
</dbReference>
<dbReference type="Proteomes" id="UP000050741">
    <property type="component" value="Unassembled WGS sequence"/>
</dbReference>
<feature type="domain" description="Mos1 transposase HTH" evidence="1">
    <location>
        <begin position="5"/>
        <end position="53"/>
    </location>
</feature>
<evidence type="ECO:0000259" key="1">
    <source>
        <dbReference type="Pfam" id="PF17906"/>
    </source>
</evidence>
<dbReference type="AlphaFoldDB" id="A0A183C988"/>
<dbReference type="GO" id="GO:0000729">
    <property type="term" value="P:DNA double-strand break processing"/>
    <property type="evidence" value="ECO:0007669"/>
    <property type="project" value="TreeGrafter"/>
</dbReference>
<reference evidence="3" key="3">
    <citation type="submission" date="2016-06" db="UniProtKB">
        <authorList>
            <consortium name="WormBaseParasite"/>
        </authorList>
    </citation>
    <scope>IDENTIFICATION</scope>
</reference>
<reference evidence="2" key="1">
    <citation type="submission" date="2013-12" db="EMBL/GenBank/DDBJ databases">
        <authorList>
            <person name="Aslett M."/>
        </authorList>
    </citation>
    <scope>NUCLEOTIDE SEQUENCE [LARGE SCALE GENOMIC DNA]</scope>
    <source>
        <strain evidence="2">Lindley</strain>
    </source>
</reference>
<evidence type="ECO:0000313" key="2">
    <source>
        <dbReference type="Proteomes" id="UP000050741"/>
    </source>
</evidence>
<name>A0A183C988_GLOPA</name>
<dbReference type="GO" id="GO:0003697">
    <property type="term" value="F:single-stranded DNA binding"/>
    <property type="evidence" value="ECO:0007669"/>
    <property type="project" value="TreeGrafter"/>
</dbReference>
<dbReference type="GO" id="GO:0042800">
    <property type="term" value="F:histone H3K4 methyltransferase activity"/>
    <property type="evidence" value="ECO:0007669"/>
    <property type="project" value="TreeGrafter"/>
</dbReference>
<dbReference type="WBParaSite" id="GPLIN_000943600">
    <property type="protein sequence ID" value="GPLIN_000943600"/>
    <property type="gene ID" value="GPLIN_000943600"/>
</dbReference>
<accession>A0A183C988</accession>
<protein>
    <submittedName>
        <fullName evidence="3">HTH_48 domain-containing protein</fullName>
    </submittedName>
</protein>
<dbReference type="GO" id="GO:0031297">
    <property type="term" value="P:replication fork processing"/>
    <property type="evidence" value="ECO:0007669"/>
    <property type="project" value="TreeGrafter"/>
</dbReference>
<evidence type="ECO:0000313" key="3">
    <source>
        <dbReference type="WBParaSite" id="GPLIN_000943600"/>
    </source>
</evidence>
<dbReference type="GO" id="GO:0000014">
    <property type="term" value="F:single-stranded DNA endodeoxyribonuclease activity"/>
    <property type="evidence" value="ECO:0007669"/>
    <property type="project" value="TreeGrafter"/>
</dbReference>
<dbReference type="GO" id="GO:0046975">
    <property type="term" value="F:histone H3K36 methyltransferase activity"/>
    <property type="evidence" value="ECO:0007669"/>
    <property type="project" value="TreeGrafter"/>
</dbReference>
<dbReference type="InterPro" id="IPR036397">
    <property type="entry name" value="RNaseH_sf"/>
</dbReference>
<dbReference type="InterPro" id="IPR041426">
    <property type="entry name" value="Mos1_HTH"/>
</dbReference>
<dbReference type="Gene3D" id="1.10.10.1450">
    <property type="match status" value="1"/>
</dbReference>
<dbReference type="Pfam" id="PF01359">
    <property type="entry name" value="Transposase_1"/>
    <property type="match status" value="1"/>
</dbReference>
<reference evidence="2" key="2">
    <citation type="submission" date="2014-05" db="EMBL/GenBank/DDBJ databases">
        <title>The genome and life-stage specific transcriptomes of Globodera pallida elucidate key aspects of plant parasitism by a cyst nematode.</title>
        <authorList>
            <person name="Cotton J.A."/>
            <person name="Lilley C.J."/>
            <person name="Jones L.M."/>
            <person name="Kikuchi T."/>
            <person name="Reid A.J."/>
            <person name="Thorpe P."/>
            <person name="Tsai I.J."/>
            <person name="Beasley H."/>
            <person name="Blok V."/>
            <person name="Cock P.J.A."/>
            <person name="Van den Akker S.E."/>
            <person name="Holroyd N."/>
            <person name="Hunt M."/>
            <person name="Mantelin S."/>
            <person name="Naghra H."/>
            <person name="Pain A."/>
            <person name="Palomares-Rius J.E."/>
            <person name="Zarowiecki M."/>
            <person name="Berriman M."/>
            <person name="Jones J.T."/>
            <person name="Urwin P.E."/>
        </authorList>
    </citation>
    <scope>NUCLEOTIDE SEQUENCE [LARGE SCALE GENOMIC DNA]</scope>
    <source>
        <strain evidence="2">Lindley</strain>
    </source>
</reference>
<dbReference type="GO" id="GO:0006303">
    <property type="term" value="P:double-strand break repair via nonhomologous end joining"/>
    <property type="evidence" value="ECO:0007669"/>
    <property type="project" value="TreeGrafter"/>
</dbReference>
<dbReference type="InterPro" id="IPR001888">
    <property type="entry name" value="Transposase_1"/>
</dbReference>
<dbReference type="GO" id="GO:0044547">
    <property type="term" value="F:DNA topoisomerase binding"/>
    <property type="evidence" value="ECO:0007669"/>
    <property type="project" value="TreeGrafter"/>
</dbReference>
<dbReference type="GO" id="GO:0035861">
    <property type="term" value="C:site of double-strand break"/>
    <property type="evidence" value="ECO:0007669"/>
    <property type="project" value="TreeGrafter"/>
</dbReference>
<dbReference type="GO" id="GO:0044774">
    <property type="term" value="P:mitotic DNA integrity checkpoint signaling"/>
    <property type="evidence" value="ECO:0007669"/>
    <property type="project" value="TreeGrafter"/>
</dbReference>
<dbReference type="PANTHER" id="PTHR46060:SF2">
    <property type="entry name" value="HISTONE-LYSINE N-METHYLTRANSFERASE SETMAR"/>
    <property type="match status" value="1"/>
</dbReference>
<dbReference type="GO" id="GO:0003690">
    <property type="term" value="F:double-stranded DNA binding"/>
    <property type="evidence" value="ECO:0007669"/>
    <property type="project" value="TreeGrafter"/>
</dbReference>
<dbReference type="Pfam" id="PF17906">
    <property type="entry name" value="HTH_48"/>
    <property type="match status" value="1"/>
</dbReference>
<keyword evidence="2" id="KW-1185">Reference proteome</keyword>
<sequence length="333" mass="38836">MAEDKENAHTLLHIQFQNGERAAKAARNVNAVLGADVISVKAAQKWFRQFREGRNSTKRRVGSGRPSTVNKRVLALRLRHKPDSSSAELARGHCHQTTSWRWLRKTGRRPRRTKWVPHRLTEEQKRRRLDLSLSNIARHRRGHVLSRLVTCDESYICYDGTVQKIVWRQPGEDPILVPRPPPHQKKLMLCIFWSVHGPLYWELLPRNTILDSNLYINQLRAVDLAYRIRRRQGQFNGPLLFHQDNAPPHRSRLTTQYISQTLNWNVLPHPPYSPDLAPSDYHLFLSLKNFLRGRRFTEDAQVEEAVGQYLTSKIGTDFFRRGIKNFLPVGEML</sequence>
<organism evidence="2 3">
    <name type="scientific">Globodera pallida</name>
    <name type="common">Potato cyst nematode worm</name>
    <name type="synonym">Heterodera pallida</name>
    <dbReference type="NCBI Taxonomy" id="36090"/>
    <lineage>
        <taxon>Eukaryota</taxon>
        <taxon>Metazoa</taxon>
        <taxon>Ecdysozoa</taxon>
        <taxon>Nematoda</taxon>
        <taxon>Chromadorea</taxon>
        <taxon>Rhabditida</taxon>
        <taxon>Tylenchina</taxon>
        <taxon>Tylenchomorpha</taxon>
        <taxon>Tylenchoidea</taxon>
        <taxon>Heteroderidae</taxon>
        <taxon>Heteroderinae</taxon>
        <taxon>Globodera</taxon>
    </lineage>
</organism>
<dbReference type="PANTHER" id="PTHR46060">
    <property type="entry name" value="MARINER MOS1 TRANSPOSASE-LIKE PROTEIN"/>
    <property type="match status" value="1"/>
</dbReference>
<dbReference type="Gene3D" id="3.30.420.10">
    <property type="entry name" value="Ribonuclease H-like superfamily/Ribonuclease H"/>
    <property type="match status" value="1"/>
</dbReference>